<organism evidence="5 6">
    <name type="scientific">Cucumis melo var. makuwa</name>
    <name type="common">Oriental melon</name>
    <dbReference type="NCBI Taxonomy" id="1194695"/>
    <lineage>
        <taxon>Eukaryota</taxon>
        <taxon>Viridiplantae</taxon>
        <taxon>Streptophyta</taxon>
        <taxon>Embryophyta</taxon>
        <taxon>Tracheophyta</taxon>
        <taxon>Spermatophyta</taxon>
        <taxon>Magnoliopsida</taxon>
        <taxon>eudicotyledons</taxon>
        <taxon>Gunneridae</taxon>
        <taxon>Pentapetalae</taxon>
        <taxon>rosids</taxon>
        <taxon>fabids</taxon>
        <taxon>Cucurbitales</taxon>
        <taxon>Cucurbitaceae</taxon>
        <taxon>Benincaseae</taxon>
        <taxon>Cucumis</taxon>
    </lineage>
</organism>
<gene>
    <name evidence="5" type="ORF">E6C27_scaffold270G001750</name>
</gene>
<evidence type="ECO:0000259" key="2">
    <source>
        <dbReference type="Pfam" id="PF00078"/>
    </source>
</evidence>
<dbReference type="InterPro" id="IPR043128">
    <property type="entry name" value="Rev_trsase/Diguanyl_cyclase"/>
</dbReference>
<feature type="domain" description="Reverse transcriptase/retrotransposon-derived protein RNase H-like" evidence="3">
    <location>
        <begin position="229"/>
        <end position="323"/>
    </location>
</feature>
<dbReference type="Proteomes" id="UP000321393">
    <property type="component" value="Unassembled WGS sequence"/>
</dbReference>
<keyword evidence="1" id="KW-0511">Multifunctional enzyme</keyword>
<proteinExistence type="predicted"/>
<sequence>MERLVNEMLASGIIRPSASPYSSPVLLVKKKDGSWRFCVNYRALNNVTVPDKFPIPVVEELFDELRGASLFTKIDLKAGYHQIRMIDEDIEKTAFRTHEGHYEFLATYLMRFVLVFFDDILIYSQNLEDHLKHIEIVFLVLRKHELFANRKKCSFGLAKVEYLGHLISNKGVEVDPEKIKAITDWPKPTNVRETRGFLGLTGYYRKFVHHYGTLAAPLTQLLKKGGFNWNSEAEQVFEKLKKAMISLPVLALPMFDKPFEIETDASGYGVGAVLIQNKHPIAFYSHTLAIKDRGRPVYKRELMAVVLAVQRWHPYLLGNRFIVRTDQKSLKFLLEQRVVQPQYQRWLAKLLGYTFDVEYKPGVENKAADALSRISPTVQLCTITAPVFLDLQIIKEEVEKDVKMKKIVADLNGDMAQQDGKFKICNGMLKYKDQLVISQSSKLISQILHSYHDSAVGGHSGFLRTYKRIAGELYWQGMKAVIKKYCAECLICQRNKTLCLSPAGLLLPLAMATLVWSDISMDFVEGLPKASWF</sequence>
<dbReference type="Pfam" id="PF17921">
    <property type="entry name" value="Integrase_H2C2"/>
    <property type="match status" value="1"/>
</dbReference>
<feature type="domain" description="Integrase zinc-binding" evidence="4">
    <location>
        <begin position="441"/>
        <end position="497"/>
    </location>
</feature>
<dbReference type="PANTHER" id="PTHR37984:SF5">
    <property type="entry name" value="PROTEIN NYNRIN-LIKE"/>
    <property type="match status" value="1"/>
</dbReference>
<protein>
    <submittedName>
        <fullName evidence="5">Transposon Ty3-G Gag-Pol polyprotein</fullName>
    </submittedName>
</protein>
<evidence type="ECO:0000256" key="1">
    <source>
        <dbReference type="ARBA" id="ARBA00023268"/>
    </source>
</evidence>
<feature type="domain" description="Reverse transcriptase" evidence="2">
    <location>
        <begin position="111"/>
        <end position="165"/>
    </location>
</feature>
<dbReference type="AlphaFoldDB" id="A0A5A7T7W0"/>
<dbReference type="CDD" id="cd09274">
    <property type="entry name" value="RNase_HI_RT_Ty3"/>
    <property type="match status" value="1"/>
</dbReference>
<dbReference type="Gene3D" id="3.30.70.270">
    <property type="match status" value="3"/>
</dbReference>
<evidence type="ECO:0000259" key="4">
    <source>
        <dbReference type="Pfam" id="PF17921"/>
    </source>
</evidence>
<name>A0A5A7T7W0_CUCMM</name>
<dbReference type="InterPro" id="IPR043502">
    <property type="entry name" value="DNA/RNA_pol_sf"/>
</dbReference>
<feature type="domain" description="Reverse transcriptase" evidence="2">
    <location>
        <begin position="28"/>
        <end position="100"/>
    </location>
</feature>
<dbReference type="GO" id="GO:0003824">
    <property type="term" value="F:catalytic activity"/>
    <property type="evidence" value="ECO:0007669"/>
    <property type="project" value="UniProtKB-KW"/>
</dbReference>
<dbReference type="InterPro" id="IPR041577">
    <property type="entry name" value="RT_RNaseH_2"/>
</dbReference>
<dbReference type="Gene3D" id="3.10.10.10">
    <property type="entry name" value="HIV Type 1 Reverse Transcriptase, subunit A, domain 1"/>
    <property type="match status" value="1"/>
</dbReference>
<dbReference type="EMBL" id="SSTE01018746">
    <property type="protein sequence ID" value="KAA0038306.1"/>
    <property type="molecule type" value="Genomic_DNA"/>
</dbReference>
<dbReference type="InterPro" id="IPR041588">
    <property type="entry name" value="Integrase_H2C2"/>
</dbReference>
<dbReference type="SUPFAM" id="SSF56672">
    <property type="entry name" value="DNA/RNA polymerases"/>
    <property type="match status" value="1"/>
</dbReference>
<dbReference type="OrthoDB" id="101614at2759"/>
<evidence type="ECO:0000313" key="6">
    <source>
        <dbReference type="Proteomes" id="UP000321393"/>
    </source>
</evidence>
<dbReference type="FunFam" id="3.30.70.270:FF:000020">
    <property type="entry name" value="Transposon Tf2-6 polyprotein-like Protein"/>
    <property type="match status" value="1"/>
</dbReference>
<dbReference type="Pfam" id="PF17919">
    <property type="entry name" value="RT_RNaseH_2"/>
    <property type="match status" value="1"/>
</dbReference>
<dbReference type="FunFam" id="1.10.340.70:FF:000001">
    <property type="entry name" value="Retrovirus-related Pol polyprotein from transposon gypsy-like Protein"/>
    <property type="match status" value="1"/>
</dbReference>
<accession>A0A5A7T7W0</accession>
<evidence type="ECO:0000259" key="3">
    <source>
        <dbReference type="Pfam" id="PF17919"/>
    </source>
</evidence>
<dbReference type="PANTHER" id="PTHR37984">
    <property type="entry name" value="PROTEIN CBG26694"/>
    <property type="match status" value="1"/>
</dbReference>
<dbReference type="Gene3D" id="1.10.340.70">
    <property type="match status" value="1"/>
</dbReference>
<comment type="caution">
    <text evidence="5">The sequence shown here is derived from an EMBL/GenBank/DDBJ whole genome shotgun (WGS) entry which is preliminary data.</text>
</comment>
<dbReference type="Gene3D" id="3.10.20.370">
    <property type="match status" value="1"/>
</dbReference>
<dbReference type="CDD" id="cd01647">
    <property type="entry name" value="RT_LTR"/>
    <property type="match status" value="1"/>
</dbReference>
<evidence type="ECO:0000313" key="5">
    <source>
        <dbReference type="EMBL" id="KAA0038306.1"/>
    </source>
</evidence>
<dbReference type="InterPro" id="IPR050951">
    <property type="entry name" value="Retrovirus_Pol_polyprotein"/>
</dbReference>
<dbReference type="Pfam" id="PF00078">
    <property type="entry name" value="RVT_1"/>
    <property type="match status" value="2"/>
</dbReference>
<dbReference type="FunFam" id="3.30.70.270:FF:000003">
    <property type="entry name" value="Transposon Ty3-G Gag-Pol polyprotein"/>
    <property type="match status" value="1"/>
</dbReference>
<reference evidence="5 6" key="1">
    <citation type="submission" date="2019-08" db="EMBL/GenBank/DDBJ databases">
        <title>Draft genome sequences of two oriental melons (Cucumis melo L. var makuwa).</title>
        <authorList>
            <person name="Kwon S.-Y."/>
        </authorList>
    </citation>
    <scope>NUCLEOTIDE SEQUENCE [LARGE SCALE GENOMIC DNA]</scope>
    <source>
        <strain evidence="6">cv. SW 3</strain>
        <tissue evidence="5">Leaf</tissue>
    </source>
</reference>
<dbReference type="InterPro" id="IPR000477">
    <property type="entry name" value="RT_dom"/>
</dbReference>